<keyword evidence="2" id="KW-1185">Reference proteome</keyword>
<dbReference type="GeneID" id="25740969"/>
<accession>A0A0D2MGL0</accession>
<protein>
    <recommendedName>
        <fullName evidence="3">Apple domain-containing protein</fullName>
    </recommendedName>
</protein>
<dbReference type="RefSeq" id="XP_013898886.1">
    <property type="nucleotide sequence ID" value="XM_014043432.1"/>
</dbReference>
<dbReference type="AlphaFoldDB" id="A0A0D2MGL0"/>
<name>A0A0D2MGL0_9CHLO</name>
<evidence type="ECO:0000313" key="1">
    <source>
        <dbReference type="EMBL" id="KIY99866.1"/>
    </source>
</evidence>
<dbReference type="KEGG" id="mng:MNEG_8093"/>
<gene>
    <name evidence="1" type="ORF">MNEG_8093</name>
</gene>
<dbReference type="Proteomes" id="UP000054498">
    <property type="component" value="Unassembled WGS sequence"/>
</dbReference>
<evidence type="ECO:0000313" key="2">
    <source>
        <dbReference type="Proteomes" id="UP000054498"/>
    </source>
</evidence>
<evidence type="ECO:0008006" key="3">
    <source>
        <dbReference type="Google" id="ProtNLM"/>
    </source>
</evidence>
<sequence>MDSVRKPCGNNATVEFVQVSNSSNWFARPSKATKLKAGQTLADCKASCLALINGGKKNCAAFSLRVVTSRAANTLYCDIYNDWVPERVCNVGDVKFNCKRGSQGSFRVRWVYT</sequence>
<organism evidence="1 2">
    <name type="scientific">Monoraphidium neglectum</name>
    <dbReference type="NCBI Taxonomy" id="145388"/>
    <lineage>
        <taxon>Eukaryota</taxon>
        <taxon>Viridiplantae</taxon>
        <taxon>Chlorophyta</taxon>
        <taxon>core chlorophytes</taxon>
        <taxon>Chlorophyceae</taxon>
        <taxon>CS clade</taxon>
        <taxon>Sphaeropleales</taxon>
        <taxon>Selenastraceae</taxon>
        <taxon>Monoraphidium</taxon>
    </lineage>
</organism>
<proteinExistence type="predicted"/>
<reference evidence="1 2" key="1">
    <citation type="journal article" date="2013" name="BMC Genomics">
        <title>Reconstruction of the lipid metabolism for the microalga Monoraphidium neglectum from its genome sequence reveals characteristics suitable for biofuel production.</title>
        <authorList>
            <person name="Bogen C."/>
            <person name="Al-Dilaimi A."/>
            <person name="Albersmeier A."/>
            <person name="Wichmann J."/>
            <person name="Grundmann M."/>
            <person name="Rupp O."/>
            <person name="Lauersen K.J."/>
            <person name="Blifernez-Klassen O."/>
            <person name="Kalinowski J."/>
            <person name="Goesmann A."/>
            <person name="Mussgnug J.H."/>
            <person name="Kruse O."/>
        </authorList>
    </citation>
    <scope>NUCLEOTIDE SEQUENCE [LARGE SCALE GENOMIC DNA]</scope>
    <source>
        <strain evidence="1 2">SAG 48.87</strain>
    </source>
</reference>
<dbReference type="EMBL" id="KK101720">
    <property type="protein sequence ID" value="KIY99866.1"/>
    <property type="molecule type" value="Genomic_DNA"/>
</dbReference>